<keyword evidence="1" id="KW-0677">Repeat</keyword>
<dbReference type="PANTHER" id="PTHR47447">
    <property type="entry name" value="OS03G0856100 PROTEIN"/>
    <property type="match status" value="1"/>
</dbReference>
<dbReference type="InterPro" id="IPR057027">
    <property type="entry name" value="TPR_mt"/>
</dbReference>
<feature type="domain" description="DYW" evidence="3">
    <location>
        <begin position="671"/>
        <end position="749"/>
    </location>
</feature>
<geneLocation type="mitochondrion" evidence="6"/>
<protein>
    <submittedName>
        <fullName evidence="5">Uncharacterized protein</fullName>
    </submittedName>
</protein>
<dbReference type="AlphaFoldDB" id="A0A0G4IX71"/>
<keyword evidence="7" id="KW-1185">Reference proteome</keyword>
<accession>A0A0G4IX71</accession>
<dbReference type="PANTHER" id="PTHR47447:SF26">
    <property type="entry name" value="CHLOROPLAST RNA SPLICING4"/>
    <property type="match status" value="1"/>
</dbReference>
<organism evidence="5 7">
    <name type="scientific">Plasmodiophora brassicae</name>
    <name type="common">Clubroot disease agent</name>
    <dbReference type="NCBI Taxonomy" id="37360"/>
    <lineage>
        <taxon>Eukaryota</taxon>
        <taxon>Sar</taxon>
        <taxon>Rhizaria</taxon>
        <taxon>Endomyxa</taxon>
        <taxon>Phytomyxea</taxon>
        <taxon>Plasmodiophorida</taxon>
        <taxon>Plasmodiophoridae</taxon>
        <taxon>Plasmodiophora</taxon>
    </lineage>
</organism>
<feature type="repeat" description="PPR" evidence="2">
    <location>
        <begin position="317"/>
        <end position="351"/>
    </location>
</feature>
<evidence type="ECO:0000313" key="8">
    <source>
        <dbReference type="Proteomes" id="UP000290189"/>
    </source>
</evidence>
<gene>
    <name evidence="5" type="ORF">PBRA_007664</name>
    <name evidence="6" type="ORF">PLBR_LOCUS6777</name>
</gene>
<keyword evidence="6" id="KW-0496">Mitochondrion</keyword>
<dbReference type="InterPro" id="IPR032867">
    <property type="entry name" value="DYW_dom"/>
</dbReference>
<dbReference type="NCBIfam" id="TIGR00756">
    <property type="entry name" value="PPR"/>
    <property type="match status" value="4"/>
</dbReference>
<evidence type="ECO:0000313" key="6">
    <source>
        <dbReference type="EMBL" id="SPQ99562.1"/>
    </source>
</evidence>
<proteinExistence type="predicted"/>
<evidence type="ECO:0000313" key="7">
    <source>
        <dbReference type="Proteomes" id="UP000039324"/>
    </source>
</evidence>
<dbReference type="Pfam" id="PF14432">
    <property type="entry name" value="DYW_deaminase"/>
    <property type="match status" value="1"/>
</dbReference>
<dbReference type="Pfam" id="PF13041">
    <property type="entry name" value="PPR_2"/>
    <property type="match status" value="1"/>
</dbReference>
<evidence type="ECO:0000256" key="2">
    <source>
        <dbReference type="PROSITE-ProRule" id="PRU00708"/>
    </source>
</evidence>
<evidence type="ECO:0000259" key="4">
    <source>
        <dbReference type="Pfam" id="PF23276"/>
    </source>
</evidence>
<dbReference type="OMA" id="FGSYVFV"/>
<name>A0A0G4IX71_PLABS</name>
<dbReference type="InterPro" id="IPR011990">
    <property type="entry name" value="TPR-like_helical_dom_sf"/>
</dbReference>
<dbReference type="SUPFAM" id="SSF48452">
    <property type="entry name" value="TPR-like"/>
    <property type="match status" value="1"/>
</dbReference>
<evidence type="ECO:0000256" key="1">
    <source>
        <dbReference type="ARBA" id="ARBA00022737"/>
    </source>
</evidence>
<dbReference type="PROSITE" id="PS51375">
    <property type="entry name" value="PPR"/>
    <property type="match status" value="4"/>
</dbReference>
<dbReference type="Pfam" id="PF01535">
    <property type="entry name" value="PPR"/>
    <property type="match status" value="1"/>
</dbReference>
<feature type="domain" description="Pentatricopeptide repeat-containing protein-mitochondrial" evidence="4">
    <location>
        <begin position="321"/>
        <end position="412"/>
    </location>
</feature>
<reference evidence="6 8" key="2">
    <citation type="submission" date="2018-03" db="EMBL/GenBank/DDBJ databases">
        <authorList>
            <person name="Fogelqvist J."/>
        </authorList>
    </citation>
    <scope>NUCLEOTIDE SEQUENCE [LARGE SCALE GENOMIC DNA]</scope>
</reference>
<dbReference type="GO" id="GO:0008270">
    <property type="term" value="F:zinc ion binding"/>
    <property type="evidence" value="ECO:0007669"/>
    <property type="project" value="InterPro"/>
</dbReference>
<dbReference type="STRING" id="37360.A0A0G4IX71"/>
<dbReference type="InterPro" id="IPR002885">
    <property type="entry name" value="PPR_rpt"/>
</dbReference>
<feature type="repeat" description="PPR" evidence="2">
    <location>
        <begin position="456"/>
        <end position="490"/>
    </location>
</feature>
<dbReference type="EMBL" id="CDSF01000095">
    <property type="protein sequence ID" value="CEO99930.1"/>
    <property type="molecule type" value="Genomic_DNA"/>
</dbReference>
<dbReference type="Proteomes" id="UP000039324">
    <property type="component" value="Unassembled WGS sequence"/>
</dbReference>
<feature type="repeat" description="PPR" evidence="2">
    <location>
        <begin position="352"/>
        <end position="386"/>
    </location>
</feature>
<dbReference type="Pfam" id="PF23276">
    <property type="entry name" value="TPR_24"/>
    <property type="match status" value="1"/>
</dbReference>
<evidence type="ECO:0000259" key="3">
    <source>
        <dbReference type="Pfam" id="PF14432"/>
    </source>
</evidence>
<dbReference type="OrthoDB" id="185373at2759"/>
<sequence>MSRRPSAALAVGLFQSEQDPDRAWAVFQRVLESGVWADVRFFHAMMAFCKRCAPMKAPDVMAATVSQRIPVPDVLFCTFLAACQKADPPLTREAFDLYRNCGPRSHNSIFGVANLCRVSGQPALALSLVSDAIDNNVEFSEALLSLFAACCAESQCGDGADTAGRLLERVRSGSIAPPRNYPLFANLITALLSQGGVDPALRALDVMDSVGMPPSMPIYTNVLSGAIKAGRLDDALNVFRAMTQRGCSVDGIVFTSLVSLCGRNSNMPAVESLYAHARDRALLVGNQFVACAFVSAFDRCGKVDLAEDVYGKVPSPDPATVTSMISAYCRHDRISDAISIVKQMESFGAPAPVEAYNAVVTAVAKSGRTRDALDLFQSMVDTNLKIDEPMFACLIAACGRCRDLPSVHRLYRYARVENTPLMGSDVVVSAFVSGFSNCCHLDAAQHAFESSRVAPTVATYNAMIAAYCHQGQLSNATNLFAQMRSSRIDPSSHTLSSLLSGCAHVGDAACADAFLSDFARQWSFPLLPSHLTHIVDLQGRAGNLDIAERIASASSGSLPWVTFLTACIRRGDIPHAERAFARILAMDNYAASYACTLMLNMYGHAGQDSTASRLMTFMEARGIARIPDRTTLLLDDQCPSFEGGHSCSRDHTRLIDRALAHGYTPDLTSDADQTARQTVFQHSEKLAIAFSLAAGGTSPIRLARALPTCPDCHNFMKVVSSVYARDIFVRNGSRCHHFHNGRCSCADYW</sequence>
<dbReference type="Gene3D" id="1.25.40.10">
    <property type="entry name" value="Tetratricopeptide repeat domain"/>
    <property type="match status" value="3"/>
</dbReference>
<dbReference type="Proteomes" id="UP000290189">
    <property type="component" value="Unassembled WGS sequence"/>
</dbReference>
<feature type="repeat" description="PPR" evidence="2">
    <location>
        <begin position="215"/>
        <end position="249"/>
    </location>
</feature>
<evidence type="ECO:0000313" key="5">
    <source>
        <dbReference type="EMBL" id="CEO99930.1"/>
    </source>
</evidence>
<reference evidence="5 7" key="1">
    <citation type="submission" date="2015-02" db="EMBL/GenBank/DDBJ databases">
        <authorList>
            <person name="Chooi Y.-H."/>
        </authorList>
    </citation>
    <scope>NUCLEOTIDE SEQUENCE [LARGE SCALE GENOMIC DNA]</scope>
    <source>
        <strain evidence="5">E3</strain>
    </source>
</reference>
<dbReference type="EMBL" id="OVEO01000012">
    <property type="protein sequence ID" value="SPQ99562.1"/>
    <property type="molecule type" value="Genomic_DNA"/>
</dbReference>